<feature type="region of interest" description="Disordered" evidence="3">
    <location>
        <begin position="1"/>
        <end position="20"/>
    </location>
</feature>
<proteinExistence type="inferred from homology"/>
<evidence type="ECO:0000256" key="1">
    <source>
        <dbReference type="ARBA" id="ARBA00005350"/>
    </source>
</evidence>
<reference evidence="4" key="1">
    <citation type="journal article" date="2021" name="Genome Biol. Evol.">
        <title>A High-Quality Reference Genome for a Parasitic Bivalve with Doubly Uniparental Inheritance (Bivalvia: Unionida).</title>
        <authorList>
            <person name="Smith C.H."/>
        </authorList>
    </citation>
    <scope>NUCLEOTIDE SEQUENCE</scope>
    <source>
        <strain evidence="4">CHS0354</strain>
    </source>
</reference>
<organism evidence="4 5">
    <name type="scientific">Potamilus streckersoni</name>
    <dbReference type="NCBI Taxonomy" id="2493646"/>
    <lineage>
        <taxon>Eukaryota</taxon>
        <taxon>Metazoa</taxon>
        <taxon>Spiralia</taxon>
        <taxon>Lophotrochozoa</taxon>
        <taxon>Mollusca</taxon>
        <taxon>Bivalvia</taxon>
        <taxon>Autobranchia</taxon>
        <taxon>Heteroconchia</taxon>
        <taxon>Palaeoheterodonta</taxon>
        <taxon>Unionida</taxon>
        <taxon>Unionoidea</taxon>
        <taxon>Unionidae</taxon>
        <taxon>Ambleminae</taxon>
        <taxon>Lampsilini</taxon>
        <taxon>Potamilus</taxon>
    </lineage>
</organism>
<dbReference type="EMBL" id="JAEAOA010000960">
    <property type="protein sequence ID" value="KAK3581728.1"/>
    <property type="molecule type" value="Genomic_DNA"/>
</dbReference>
<comment type="function">
    <text evidence="2">May mediate accelerated ATP-independent bidirectional transbilayer migration of phospholipids upon binding calcium ions that results in a loss of phospholipid asymmetry in the plasma membrane.</text>
</comment>
<dbReference type="InterPro" id="IPR005552">
    <property type="entry name" value="Scramblase"/>
</dbReference>
<dbReference type="AlphaFoldDB" id="A0AAE0VKK8"/>
<reference evidence="4" key="3">
    <citation type="submission" date="2023-05" db="EMBL/GenBank/DDBJ databases">
        <authorList>
            <person name="Smith C.H."/>
        </authorList>
    </citation>
    <scope>NUCLEOTIDE SEQUENCE</scope>
    <source>
        <strain evidence="4">CHS0354</strain>
        <tissue evidence="4">Mantle</tissue>
    </source>
</reference>
<keyword evidence="2" id="KW-0564">Palmitate</keyword>
<sequence length="250" mass="28087">MASVTINQPGSGGKSSEMQMMSPPQGIVVPLGLPGSLSYLASLNEVVIHQHLDLLEVAIGWERNNKYKICNSNDQQFMYAKEDTDCLTRQCCGNMRPFTINITDNMNQHIFQLHRPYRCVGSCLWCCCLQEMDIQSPPGISIGSVKQIWTCWSPKYQVSDAQGNPVFIINGECCYCACCTDIIFQVCDATNGAEVGRIIKHWGGCREIFGGVNDFRVQFPVEMDLQKKALLLTATFLIDFVYFERNNNNN</sequence>
<evidence type="ECO:0000313" key="5">
    <source>
        <dbReference type="Proteomes" id="UP001195483"/>
    </source>
</evidence>
<dbReference type="Proteomes" id="UP001195483">
    <property type="component" value="Unassembled WGS sequence"/>
</dbReference>
<dbReference type="GO" id="GO:0017128">
    <property type="term" value="F:phospholipid scramblase activity"/>
    <property type="evidence" value="ECO:0007669"/>
    <property type="project" value="InterPro"/>
</dbReference>
<keyword evidence="2" id="KW-0106">Calcium</keyword>
<dbReference type="PANTHER" id="PTHR23248:SF9">
    <property type="entry name" value="PHOSPHOLIPID SCRAMBLASE"/>
    <property type="match status" value="1"/>
</dbReference>
<evidence type="ECO:0000313" key="4">
    <source>
        <dbReference type="EMBL" id="KAK3581728.1"/>
    </source>
</evidence>
<comment type="caution">
    <text evidence="4">The sequence shown here is derived from an EMBL/GenBank/DDBJ whole genome shotgun (WGS) entry which is preliminary data.</text>
</comment>
<gene>
    <name evidence="4" type="ORF">CHS0354_015496</name>
</gene>
<name>A0AAE0VKK8_9BIVA</name>
<evidence type="ECO:0000256" key="3">
    <source>
        <dbReference type="SAM" id="MobiDB-lite"/>
    </source>
</evidence>
<protein>
    <recommendedName>
        <fullName evidence="2">Phospholipid scramblase</fullName>
    </recommendedName>
</protein>
<comment type="similarity">
    <text evidence="1 2">Belongs to the phospholipid scramblase family.</text>
</comment>
<comment type="cofactor">
    <cofactor evidence="2">
        <name>Ca(2+)</name>
        <dbReference type="ChEBI" id="CHEBI:29108"/>
    </cofactor>
</comment>
<accession>A0AAE0VKK8</accession>
<keyword evidence="5" id="KW-1185">Reference proteome</keyword>
<reference evidence="4" key="2">
    <citation type="journal article" date="2021" name="Genome Biol. Evol.">
        <title>Developing a high-quality reference genome for a parasitic bivalve with doubly uniparental inheritance (Bivalvia: Unionida).</title>
        <authorList>
            <person name="Smith C.H."/>
        </authorList>
    </citation>
    <scope>NUCLEOTIDE SEQUENCE</scope>
    <source>
        <strain evidence="4">CHS0354</strain>
        <tissue evidence="4">Mantle</tissue>
    </source>
</reference>
<evidence type="ECO:0000256" key="2">
    <source>
        <dbReference type="RuleBase" id="RU363116"/>
    </source>
</evidence>
<dbReference type="Pfam" id="PF03803">
    <property type="entry name" value="Scramblase"/>
    <property type="match status" value="1"/>
</dbReference>
<keyword evidence="2" id="KW-0449">Lipoprotein</keyword>
<dbReference type="GO" id="GO:0005886">
    <property type="term" value="C:plasma membrane"/>
    <property type="evidence" value="ECO:0007669"/>
    <property type="project" value="TreeGrafter"/>
</dbReference>
<dbReference type="PANTHER" id="PTHR23248">
    <property type="entry name" value="PHOSPHOLIPID SCRAMBLASE-RELATED"/>
    <property type="match status" value="1"/>
</dbReference>
<feature type="compositionally biased region" description="Polar residues" evidence="3">
    <location>
        <begin position="1"/>
        <end position="19"/>
    </location>
</feature>